<dbReference type="AlphaFoldDB" id="A0A4V4N7M6"/>
<keyword evidence="7 10" id="KW-1133">Transmembrane helix</keyword>
<evidence type="ECO:0000256" key="1">
    <source>
        <dbReference type="ARBA" id="ARBA00004651"/>
    </source>
</evidence>
<comment type="catalytic activity">
    <reaction evidence="9">
        <text>3',3'-c-di-GMP + H2O = 5'-phosphoguanylyl(3'-&gt;5')guanosine + H(+)</text>
        <dbReference type="Rhea" id="RHEA:24902"/>
        <dbReference type="ChEBI" id="CHEBI:15377"/>
        <dbReference type="ChEBI" id="CHEBI:15378"/>
        <dbReference type="ChEBI" id="CHEBI:58754"/>
        <dbReference type="ChEBI" id="CHEBI:58805"/>
        <dbReference type="EC" id="3.1.4.52"/>
    </reaction>
</comment>
<evidence type="ECO:0000256" key="8">
    <source>
        <dbReference type="ARBA" id="ARBA00023136"/>
    </source>
</evidence>
<dbReference type="GO" id="GO:0071111">
    <property type="term" value="F:cyclic-guanylate-specific phosphodiesterase activity"/>
    <property type="evidence" value="ECO:0007669"/>
    <property type="project" value="UniProtKB-EC"/>
</dbReference>
<dbReference type="RefSeq" id="WP_136554149.1">
    <property type="nucleotide sequence ID" value="NZ_STGJ01000012.1"/>
</dbReference>
<accession>A0A4V4N7M6</accession>
<dbReference type="Proteomes" id="UP000308891">
    <property type="component" value="Unassembled WGS sequence"/>
</dbReference>
<dbReference type="OrthoDB" id="9813903at2"/>
<dbReference type="CDD" id="cd01948">
    <property type="entry name" value="EAL"/>
    <property type="match status" value="1"/>
</dbReference>
<keyword evidence="3" id="KW-1003">Cell membrane</keyword>
<dbReference type="SMART" id="SM00052">
    <property type="entry name" value="EAL"/>
    <property type="match status" value="1"/>
</dbReference>
<feature type="transmembrane region" description="Helical" evidence="10">
    <location>
        <begin position="15"/>
        <end position="41"/>
    </location>
</feature>
<dbReference type="PROSITE" id="PS50883">
    <property type="entry name" value="EAL"/>
    <property type="match status" value="1"/>
</dbReference>
<evidence type="ECO:0000256" key="6">
    <source>
        <dbReference type="ARBA" id="ARBA00022801"/>
    </source>
</evidence>
<evidence type="ECO:0000256" key="5">
    <source>
        <dbReference type="ARBA" id="ARBA00022692"/>
    </source>
</evidence>
<evidence type="ECO:0000313" key="13">
    <source>
        <dbReference type="Proteomes" id="UP000308891"/>
    </source>
</evidence>
<evidence type="ECO:0000256" key="7">
    <source>
        <dbReference type="ARBA" id="ARBA00022989"/>
    </source>
</evidence>
<feature type="domain" description="EAL" evidence="11">
    <location>
        <begin position="260"/>
        <end position="509"/>
    </location>
</feature>
<dbReference type="Gene3D" id="3.20.20.450">
    <property type="entry name" value="EAL domain"/>
    <property type="match status" value="1"/>
</dbReference>
<dbReference type="InterPro" id="IPR050706">
    <property type="entry name" value="Cyclic-di-GMP_PDE-like"/>
</dbReference>
<comment type="subcellular location">
    <subcellularLocation>
        <location evidence="1">Cell membrane</location>
        <topology evidence="1">Multi-pass membrane protein</topology>
    </subcellularLocation>
</comment>
<dbReference type="PANTHER" id="PTHR33121">
    <property type="entry name" value="CYCLIC DI-GMP PHOSPHODIESTERASE PDEF"/>
    <property type="match status" value="1"/>
</dbReference>
<proteinExistence type="predicted"/>
<evidence type="ECO:0000259" key="11">
    <source>
        <dbReference type="PROSITE" id="PS50883"/>
    </source>
</evidence>
<keyword evidence="8 10" id="KW-0472">Membrane</keyword>
<dbReference type="EMBL" id="STGJ01000012">
    <property type="protein sequence ID" value="TIC81183.1"/>
    <property type="molecule type" value="Genomic_DNA"/>
</dbReference>
<dbReference type="GO" id="GO:0005886">
    <property type="term" value="C:plasma membrane"/>
    <property type="evidence" value="ECO:0007669"/>
    <property type="project" value="UniProtKB-SubCell"/>
</dbReference>
<keyword evidence="4" id="KW-0973">c-di-GMP</keyword>
<organism evidence="12 13">
    <name type="scientific">Crenobacter intestini</name>
    <dbReference type="NCBI Taxonomy" id="2563443"/>
    <lineage>
        <taxon>Bacteria</taxon>
        <taxon>Pseudomonadati</taxon>
        <taxon>Pseudomonadota</taxon>
        <taxon>Betaproteobacteria</taxon>
        <taxon>Neisseriales</taxon>
        <taxon>Neisseriaceae</taxon>
        <taxon>Crenobacter</taxon>
    </lineage>
</organism>
<sequence>MSLHQPRVPSRSLRLTLAALAVLLPVLVGWGITVSTTYLGLRDGAEARLRYAAVEVNAIFERSQHAARAVLPLAGQPCSDEVVHNLRHQVTTVLYVRTVSLARGDHVYCSSLFGRQVSGAKREGYADGRARLMPGNQLTPDIPVFVWRESTPGDAAVLVGVSGGHLSSALRHGVLGNGVMLQVGPNWMDGKGRVHAGTIPHKLLFDMRKADPVYPFSVAVALDGDEILLAAWRAYEPMLVLLVLVGLFGAWGAYHWLSQPRAADEVIAQARARGEFVPYLQPLVCPQSGRWLGAEVLMRWRDGDRVLAPGAFIAEVEQSGSLGAITRDLMAATTSGLSGARLPAGFHLAFNVTASQLADPELVGLCRVLREKLGEAVVPVLELTERETFDLAGHGGQLAELFSLGVELALDDFGTGQSSLSYLSELQVHTLKIDRSFVDAIERDSLGKVVLDAVIALGQSLGLKLVAEGVETAAQRDYLQAAGVDVLQGYYFARPMPLADFVRQLPGHA</sequence>
<dbReference type="InterPro" id="IPR024744">
    <property type="entry name" value="CSS-motif_dom"/>
</dbReference>
<protein>
    <recommendedName>
        <fullName evidence="2">cyclic-guanylate-specific phosphodiesterase</fullName>
        <ecNumber evidence="2">3.1.4.52</ecNumber>
    </recommendedName>
</protein>
<dbReference type="Pfam" id="PF12792">
    <property type="entry name" value="CSS-motif"/>
    <property type="match status" value="1"/>
</dbReference>
<dbReference type="InterPro" id="IPR001633">
    <property type="entry name" value="EAL_dom"/>
</dbReference>
<evidence type="ECO:0000256" key="3">
    <source>
        <dbReference type="ARBA" id="ARBA00022475"/>
    </source>
</evidence>
<evidence type="ECO:0000256" key="9">
    <source>
        <dbReference type="ARBA" id="ARBA00034290"/>
    </source>
</evidence>
<evidence type="ECO:0000256" key="4">
    <source>
        <dbReference type="ARBA" id="ARBA00022636"/>
    </source>
</evidence>
<comment type="caution">
    <text evidence="12">The sequence shown here is derived from an EMBL/GenBank/DDBJ whole genome shotgun (WGS) entry which is preliminary data.</text>
</comment>
<evidence type="ECO:0000256" key="10">
    <source>
        <dbReference type="SAM" id="Phobius"/>
    </source>
</evidence>
<keyword evidence="13" id="KW-1185">Reference proteome</keyword>
<dbReference type="Pfam" id="PF00563">
    <property type="entry name" value="EAL"/>
    <property type="match status" value="1"/>
</dbReference>
<keyword evidence="6" id="KW-0378">Hydrolase</keyword>
<keyword evidence="5 10" id="KW-0812">Transmembrane</keyword>
<dbReference type="SUPFAM" id="SSF141868">
    <property type="entry name" value="EAL domain-like"/>
    <property type="match status" value="1"/>
</dbReference>
<evidence type="ECO:0000313" key="12">
    <source>
        <dbReference type="EMBL" id="TIC81183.1"/>
    </source>
</evidence>
<dbReference type="EC" id="3.1.4.52" evidence="2"/>
<reference evidence="12 13" key="1">
    <citation type="submission" date="2019-04" db="EMBL/GenBank/DDBJ databases">
        <title>Crenobacter sp. nov.</title>
        <authorList>
            <person name="Shi S."/>
        </authorList>
    </citation>
    <scope>NUCLEOTIDE SEQUENCE [LARGE SCALE GENOMIC DNA]</scope>
    <source>
        <strain evidence="12 13">GY 70310</strain>
    </source>
</reference>
<gene>
    <name evidence="12" type="ORF">E5K04_11380</name>
</gene>
<dbReference type="InterPro" id="IPR035919">
    <property type="entry name" value="EAL_sf"/>
</dbReference>
<dbReference type="PANTHER" id="PTHR33121:SF80">
    <property type="entry name" value="CYCLIC DI-GMP PHOSPHODIESTERASE PDEL"/>
    <property type="match status" value="1"/>
</dbReference>
<name>A0A4V4N7M6_9NEIS</name>
<evidence type="ECO:0000256" key="2">
    <source>
        <dbReference type="ARBA" id="ARBA00012282"/>
    </source>
</evidence>